<evidence type="ECO:0000313" key="2">
    <source>
        <dbReference type="Proteomes" id="UP000237082"/>
    </source>
</evidence>
<protein>
    <submittedName>
        <fullName evidence="1">Uncharacterized protein</fullName>
    </submittedName>
</protein>
<sequence length="359" mass="39173">MDAVRHTLPDPRQYHPQVSLTNRLIHHAQSVLDAPSAEDREMWRQALVGAMDEMLQRGEVLSISVALAMVPTQACYQVVWDALRQTVEEAGGARALVFALPLVLVAGSREQAELPGVIADVDALNGLLREHGVFAAGADVALSGTLLHPDSLVGMDALTLYRMTRQGDAARAVLPAKAAPITVKEEGVFLRYLIGVAIQREGEACPVRLGGSVGAWGMPLMKFLGEQLKADGVTLFPIARPPLPAMQALVAGNYARFEVALQVFASSQIRRLRELDLEPVAILSAHDNGELHFTLSAQGDERNWEGFVWPLASLDNVKLIEESFRELMGECRVREVHVLPDLQPESRDGVPLFFTADDL</sequence>
<comment type="caution">
    <text evidence="1">The sequence shown here is derived from an EMBL/GenBank/DDBJ whole genome shotgun (WGS) entry which is preliminary data.</text>
</comment>
<gene>
    <name evidence="1" type="ORF">C2I19_21195</name>
</gene>
<evidence type="ECO:0000313" key="1">
    <source>
        <dbReference type="EMBL" id="POZ60044.1"/>
    </source>
</evidence>
<dbReference type="RefSeq" id="WP_103904553.1">
    <property type="nucleotide sequence ID" value="NZ_PQWB01000189.1"/>
</dbReference>
<dbReference type="Proteomes" id="UP000237082">
    <property type="component" value="Unassembled WGS sequence"/>
</dbReference>
<dbReference type="AlphaFoldDB" id="A0A2S5DAH4"/>
<accession>A0A2S5DAH4</accession>
<proteinExistence type="predicted"/>
<name>A0A2S5DAH4_9NEIS</name>
<keyword evidence="2" id="KW-1185">Reference proteome</keyword>
<dbReference type="OrthoDB" id="9127182at2"/>
<dbReference type="EMBL" id="PQWB01000189">
    <property type="protein sequence ID" value="POZ60044.1"/>
    <property type="molecule type" value="Genomic_DNA"/>
</dbReference>
<organism evidence="1 2">
    <name type="scientific">Chromobacterium alticapitis</name>
    <dbReference type="NCBI Taxonomy" id="2073169"/>
    <lineage>
        <taxon>Bacteria</taxon>
        <taxon>Pseudomonadati</taxon>
        <taxon>Pseudomonadota</taxon>
        <taxon>Betaproteobacteria</taxon>
        <taxon>Neisseriales</taxon>
        <taxon>Chromobacteriaceae</taxon>
        <taxon>Chromobacterium</taxon>
    </lineage>
</organism>
<reference evidence="2" key="1">
    <citation type="submission" date="2018-02" db="EMBL/GenBank/DDBJ databases">
        <authorList>
            <person name="O'Hara-Hanley K."/>
            <person name="Soby S."/>
        </authorList>
    </citation>
    <scope>NUCLEOTIDE SEQUENCE [LARGE SCALE GENOMIC DNA]</scope>
    <source>
        <strain evidence="2">MWU14-2602</strain>
    </source>
</reference>